<dbReference type="EMBL" id="SDMP01000017">
    <property type="protein sequence ID" value="RYQ99177.1"/>
    <property type="molecule type" value="Genomic_DNA"/>
</dbReference>
<accession>A0A444YBI3</accession>
<evidence type="ECO:0000259" key="1">
    <source>
        <dbReference type="Pfam" id="PF10536"/>
    </source>
</evidence>
<reference evidence="2 3" key="1">
    <citation type="submission" date="2019-01" db="EMBL/GenBank/DDBJ databases">
        <title>Sequencing of cultivated peanut Arachis hypogaea provides insights into genome evolution and oil improvement.</title>
        <authorList>
            <person name="Chen X."/>
        </authorList>
    </citation>
    <scope>NUCLEOTIDE SEQUENCE [LARGE SCALE GENOMIC DNA]</scope>
    <source>
        <strain evidence="3">cv. Fuhuasheng</strain>
        <tissue evidence="2">Leaves</tissue>
    </source>
</reference>
<dbReference type="AlphaFoldDB" id="A0A444YBI3"/>
<protein>
    <recommendedName>
        <fullName evidence="1">Aminotransferase-like plant mobile domain-containing protein</fullName>
    </recommendedName>
</protein>
<keyword evidence="3" id="KW-1185">Reference proteome</keyword>
<comment type="caution">
    <text evidence="2">The sequence shown here is derived from an EMBL/GenBank/DDBJ whole genome shotgun (WGS) entry which is preliminary data.</text>
</comment>
<gene>
    <name evidence="2" type="ORF">Ahy_B07g087065</name>
</gene>
<evidence type="ECO:0000313" key="2">
    <source>
        <dbReference type="EMBL" id="RYQ99177.1"/>
    </source>
</evidence>
<proteinExistence type="predicted"/>
<dbReference type="Pfam" id="PF10536">
    <property type="entry name" value="PMD"/>
    <property type="match status" value="1"/>
</dbReference>
<feature type="domain" description="Aminotransferase-like plant mobile" evidence="1">
    <location>
        <begin position="4"/>
        <end position="58"/>
    </location>
</feature>
<sequence>MYVKCHIILLFGTILFVDKFGAAVHWKFLPLFRNFPGIVQFSWGSTCLAHLYRALCRHLVSTARRLIIFENPFSHKSHPLVLQMTINGEEEQRKRVSKAGN</sequence>
<organism evidence="2 3">
    <name type="scientific">Arachis hypogaea</name>
    <name type="common">Peanut</name>
    <dbReference type="NCBI Taxonomy" id="3818"/>
    <lineage>
        <taxon>Eukaryota</taxon>
        <taxon>Viridiplantae</taxon>
        <taxon>Streptophyta</taxon>
        <taxon>Embryophyta</taxon>
        <taxon>Tracheophyta</taxon>
        <taxon>Spermatophyta</taxon>
        <taxon>Magnoliopsida</taxon>
        <taxon>eudicotyledons</taxon>
        <taxon>Gunneridae</taxon>
        <taxon>Pentapetalae</taxon>
        <taxon>rosids</taxon>
        <taxon>fabids</taxon>
        <taxon>Fabales</taxon>
        <taxon>Fabaceae</taxon>
        <taxon>Papilionoideae</taxon>
        <taxon>50 kb inversion clade</taxon>
        <taxon>dalbergioids sensu lato</taxon>
        <taxon>Dalbergieae</taxon>
        <taxon>Pterocarpus clade</taxon>
        <taxon>Arachis</taxon>
    </lineage>
</organism>
<dbReference type="InterPro" id="IPR019557">
    <property type="entry name" value="AminoTfrase-like_pln_mobile"/>
</dbReference>
<evidence type="ECO:0000313" key="3">
    <source>
        <dbReference type="Proteomes" id="UP000289738"/>
    </source>
</evidence>
<name>A0A444YBI3_ARAHY</name>
<dbReference type="Proteomes" id="UP000289738">
    <property type="component" value="Chromosome B07"/>
</dbReference>